<organism evidence="2 3">
    <name type="scientific">Levilactobacillus tujiorum</name>
    <dbReference type="NCBI Taxonomy" id="2912243"/>
    <lineage>
        <taxon>Bacteria</taxon>
        <taxon>Bacillati</taxon>
        <taxon>Bacillota</taxon>
        <taxon>Bacilli</taxon>
        <taxon>Lactobacillales</taxon>
        <taxon>Lactobacillaceae</taxon>
        <taxon>Levilactobacillus</taxon>
    </lineage>
</organism>
<evidence type="ECO:0000256" key="1">
    <source>
        <dbReference type="SAM" id="MobiDB-lite"/>
    </source>
</evidence>
<accession>A0ABX1L218</accession>
<gene>
    <name evidence="2" type="ORF">HEQ44_02615</name>
</gene>
<protein>
    <submittedName>
        <fullName evidence="2">Uncharacterized protein</fullName>
    </submittedName>
</protein>
<comment type="caution">
    <text evidence="2">The sequence shown here is derived from an EMBL/GenBank/DDBJ whole genome shotgun (WGS) entry which is preliminary data.</text>
</comment>
<dbReference type="EMBL" id="JAAVSD010000005">
    <property type="protein sequence ID" value="NLR29070.1"/>
    <property type="molecule type" value="Genomic_DNA"/>
</dbReference>
<reference evidence="2 3" key="1">
    <citation type="submission" date="2020-03" db="EMBL/GenBank/DDBJ databases">
        <authorList>
            <person name="Zhang Z."/>
            <person name="Guo Z."/>
            <person name="Hou Q."/>
            <person name="Shen X."/>
        </authorList>
    </citation>
    <scope>NUCLEOTIDE SEQUENCE [LARGE SCALE GENOMIC DNA]</scope>
    <source>
        <strain evidence="2 3">HBUAS51329</strain>
    </source>
</reference>
<feature type="compositionally biased region" description="Low complexity" evidence="1">
    <location>
        <begin position="36"/>
        <end position="48"/>
    </location>
</feature>
<keyword evidence="3" id="KW-1185">Reference proteome</keyword>
<dbReference type="Proteomes" id="UP000707477">
    <property type="component" value="Unassembled WGS sequence"/>
</dbReference>
<feature type="region of interest" description="Disordered" evidence="1">
    <location>
        <begin position="20"/>
        <end position="48"/>
    </location>
</feature>
<sequence length="48" mass="5491">MSDWAAIQAALFMMRANLRVEERVRTDEGEKREPAPRSSQAPSQSDDR</sequence>
<proteinExistence type="predicted"/>
<name>A0ABX1L218_9LACO</name>
<feature type="compositionally biased region" description="Basic and acidic residues" evidence="1">
    <location>
        <begin position="20"/>
        <end position="35"/>
    </location>
</feature>
<evidence type="ECO:0000313" key="3">
    <source>
        <dbReference type="Proteomes" id="UP000707477"/>
    </source>
</evidence>
<dbReference type="RefSeq" id="WP_168868643.1">
    <property type="nucleotide sequence ID" value="NZ_JAKKDN010000006.1"/>
</dbReference>
<evidence type="ECO:0000313" key="2">
    <source>
        <dbReference type="EMBL" id="NLR29070.1"/>
    </source>
</evidence>